<evidence type="ECO:0000256" key="1">
    <source>
        <dbReference type="SAM" id="Phobius"/>
    </source>
</evidence>
<keyword evidence="3" id="KW-1185">Reference proteome</keyword>
<dbReference type="AlphaFoldDB" id="A0A2M8WJI1"/>
<feature type="transmembrane region" description="Helical" evidence="1">
    <location>
        <begin position="12"/>
        <end position="32"/>
    </location>
</feature>
<dbReference type="RefSeq" id="WP_100350475.1">
    <property type="nucleotide sequence ID" value="NZ_PGTZ01000009.1"/>
</dbReference>
<protein>
    <submittedName>
        <fullName evidence="2">Uncharacterized protein</fullName>
    </submittedName>
</protein>
<feature type="transmembrane region" description="Helical" evidence="1">
    <location>
        <begin position="60"/>
        <end position="85"/>
    </location>
</feature>
<keyword evidence="1" id="KW-0472">Membrane</keyword>
<gene>
    <name evidence="2" type="ORF">CLV34_2354</name>
</gene>
<proteinExistence type="predicted"/>
<sequence>MGTIVDWSALGQVLLAGLVVGAGLPALFALGLRGVFQAEGRLEEDDPLPGGVSVAPPRRALGVVTATVCFGLVLAAVVGGLWLIVKS</sequence>
<evidence type="ECO:0000313" key="3">
    <source>
        <dbReference type="Proteomes" id="UP000231586"/>
    </source>
</evidence>
<evidence type="ECO:0000313" key="2">
    <source>
        <dbReference type="EMBL" id="PJI91090.1"/>
    </source>
</evidence>
<name>A0A2M8WJI1_9MICO</name>
<dbReference type="EMBL" id="PGTZ01000009">
    <property type="protein sequence ID" value="PJI91090.1"/>
    <property type="molecule type" value="Genomic_DNA"/>
</dbReference>
<keyword evidence="1" id="KW-0812">Transmembrane</keyword>
<keyword evidence="1" id="KW-1133">Transmembrane helix</keyword>
<accession>A0A2M8WJI1</accession>
<reference evidence="2 3" key="1">
    <citation type="submission" date="2017-11" db="EMBL/GenBank/DDBJ databases">
        <title>Genomic Encyclopedia of Archaeal and Bacterial Type Strains, Phase II (KMG-II): From Individual Species to Whole Genera.</title>
        <authorList>
            <person name="Goeker M."/>
        </authorList>
    </citation>
    <scope>NUCLEOTIDE SEQUENCE [LARGE SCALE GENOMIC DNA]</scope>
    <source>
        <strain evidence="2 3">DSM 22413</strain>
    </source>
</reference>
<organism evidence="2 3">
    <name type="scientific">Luteimicrobium subarcticum</name>
    <dbReference type="NCBI Taxonomy" id="620910"/>
    <lineage>
        <taxon>Bacteria</taxon>
        <taxon>Bacillati</taxon>
        <taxon>Actinomycetota</taxon>
        <taxon>Actinomycetes</taxon>
        <taxon>Micrococcales</taxon>
        <taxon>Luteimicrobium</taxon>
    </lineage>
</organism>
<dbReference type="Proteomes" id="UP000231586">
    <property type="component" value="Unassembled WGS sequence"/>
</dbReference>
<comment type="caution">
    <text evidence="2">The sequence shown here is derived from an EMBL/GenBank/DDBJ whole genome shotgun (WGS) entry which is preliminary data.</text>
</comment>